<sequence>MGQGRCGEAAMVPRRGADLNKVAGGPVACAPRSSKTFAAQRCVLVARSPVLKAELCRGRRAVAASWEPPSEGASSTCTATWRPWRTLEALLHFVYTDTLPKMAAPPVIIALELIVEAADRFHLERGLGSSATTSWNGGG</sequence>
<comment type="pathway">
    <text evidence="1">Protein modification; protein ubiquitination.</text>
</comment>
<reference evidence="3" key="3">
    <citation type="submission" date="2015-04" db="UniProtKB">
        <authorList>
            <consortium name="EnsemblPlants"/>
        </authorList>
    </citation>
    <scope>IDENTIFICATION</scope>
</reference>
<evidence type="ECO:0000313" key="4">
    <source>
        <dbReference type="Proteomes" id="UP000032180"/>
    </source>
</evidence>
<name>A0A0D9XUI4_9ORYZ</name>
<dbReference type="PANTHER" id="PTHR26379:SF333">
    <property type="entry name" value="BTB DOMAIN-CONTAINING PROTEIN"/>
    <property type="match status" value="1"/>
</dbReference>
<dbReference type="Gene3D" id="3.30.710.10">
    <property type="entry name" value="Potassium Channel Kv1.1, Chain A"/>
    <property type="match status" value="1"/>
</dbReference>
<proteinExistence type="predicted"/>
<dbReference type="InterPro" id="IPR045005">
    <property type="entry name" value="BPM1-6"/>
</dbReference>
<dbReference type="InterPro" id="IPR000210">
    <property type="entry name" value="BTB/POZ_dom"/>
</dbReference>
<dbReference type="Proteomes" id="UP000032180">
    <property type="component" value="Chromosome 11"/>
</dbReference>
<dbReference type="Gramene" id="LPERR11G17110.1">
    <property type="protein sequence ID" value="LPERR11G17110.1"/>
    <property type="gene ID" value="LPERR11G17110"/>
</dbReference>
<dbReference type="STRING" id="77586.A0A0D9XUI4"/>
<organism evidence="3 4">
    <name type="scientific">Leersia perrieri</name>
    <dbReference type="NCBI Taxonomy" id="77586"/>
    <lineage>
        <taxon>Eukaryota</taxon>
        <taxon>Viridiplantae</taxon>
        <taxon>Streptophyta</taxon>
        <taxon>Embryophyta</taxon>
        <taxon>Tracheophyta</taxon>
        <taxon>Spermatophyta</taxon>
        <taxon>Magnoliopsida</taxon>
        <taxon>Liliopsida</taxon>
        <taxon>Poales</taxon>
        <taxon>Poaceae</taxon>
        <taxon>BOP clade</taxon>
        <taxon>Oryzoideae</taxon>
        <taxon>Oryzeae</taxon>
        <taxon>Oryzinae</taxon>
        <taxon>Leersia</taxon>
    </lineage>
</organism>
<evidence type="ECO:0000256" key="1">
    <source>
        <dbReference type="ARBA" id="ARBA00004906"/>
    </source>
</evidence>
<reference evidence="4" key="2">
    <citation type="submission" date="2013-12" db="EMBL/GenBank/DDBJ databases">
        <authorList>
            <person name="Yu Y."/>
            <person name="Lee S."/>
            <person name="de Baynast K."/>
            <person name="Wissotski M."/>
            <person name="Liu L."/>
            <person name="Talag J."/>
            <person name="Goicoechea J."/>
            <person name="Angelova A."/>
            <person name="Jetty R."/>
            <person name="Kudrna D."/>
            <person name="Golser W."/>
            <person name="Rivera L."/>
            <person name="Zhang J."/>
            <person name="Wing R."/>
        </authorList>
    </citation>
    <scope>NUCLEOTIDE SEQUENCE</scope>
</reference>
<reference evidence="3 4" key="1">
    <citation type="submission" date="2012-08" db="EMBL/GenBank/DDBJ databases">
        <title>Oryza genome evolution.</title>
        <authorList>
            <person name="Wing R.A."/>
        </authorList>
    </citation>
    <scope>NUCLEOTIDE SEQUENCE</scope>
</reference>
<keyword evidence="4" id="KW-1185">Reference proteome</keyword>
<feature type="domain" description="BTB" evidence="2">
    <location>
        <begin position="34"/>
        <end position="124"/>
    </location>
</feature>
<dbReference type="InterPro" id="IPR011333">
    <property type="entry name" value="SKP1/BTB/POZ_sf"/>
</dbReference>
<protein>
    <recommendedName>
        <fullName evidence="2">BTB domain-containing protein</fullName>
    </recommendedName>
</protein>
<dbReference type="SUPFAM" id="SSF54695">
    <property type="entry name" value="POZ domain"/>
    <property type="match status" value="1"/>
</dbReference>
<dbReference type="PANTHER" id="PTHR26379">
    <property type="entry name" value="BTB/POZ AND MATH DOMAIN-CONTAINING PROTEIN 1"/>
    <property type="match status" value="1"/>
</dbReference>
<evidence type="ECO:0000313" key="3">
    <source>
        <dbReference type="EnsemblPlants" id="LPERR11G17110.1"/>
    </source>
</evidence>
<dbReference type="Pfam" id="PF00651">
    <property type="entry name" value="BTB"/>
    <property type="match status" value="1"/>
</dbReference>
<dbReference type="EnsemblPlants" id="LPERR11G17110.1">
    <property type="protein sequence ID" value="LPERR11G17110.1"/>
    <property type="gene ID" value="LPERR11G17110"/>
</dbReference>
<accession>A0A0D9XUI4</accession>
<dbReference type="GO" id="GO:0016567">
    <property type="term" value="P:protein ubiquitination"/>
    <property type="evidence" value="ECO:0007669"/>
    <property type="project" value="InterPro"/>
</dbReference>
<evidence type="ECO:0000259" key="2">
    <source>
        <dbReference type="Pfam" id="PF00651"/>
    </source>
</evidence>
<dbReference type="HOGENOM" id="CLU_1847994_0_0_1"/>
<dbReference type="AlphaFoldDB" id="A0A0D9XUI4"/>